<keyword evidence="3 6" id="KW-0863">Zinc-finger</keyword>
<keyword evidence="2" id="KW-0547">Nucleotide-binding</keyword>
<name>A0A803JCH6_XENTR</name>
<evidence type="ECO:0000256" key="4">
    <source>
        <dbReference type="ARBA" id="ARBA00022833"/>
    </source>
</evidence>
<dbReference type="SUPFAM" id="SSF57850">
    <property type="entry name" value="RING/U-box"/>
    <property type="match status" value="1"/>
</dbReference>
<keyword evidence="4" id="KW-0862">Zinc</keyword>
<comment type="similarity">
    <text evidence="7">Belongs to the TRAFAC class dynamin-like GTPase superfamily. GB1/RHD3 GTPase family.</text>
</comment>
<dbReference type="InterPro" id="IPR030386">
    <property type="entry name" value="G_GB1_RHD3_dom"/>
</dbReference>
<dbReference type="InParanoid" id="A0A803JCH6"/>
<feature type="compositionally biased region" description="Basic and acidic residues" evidence="8">
    <location>
        <begin position="42"/>
        <end position="52"/>
    </location>
</feature>
<dbReference type="PANTHER" id="PTHR10751">
    <property type="entry name" value="GUANYLATE BINDING PROTEIN"/>
    <property type="match status" value="1"/>
</dbReference>
<evidence type="ECO:0000256" key="7">
    <source>
        <dbReference type="PROSITE-ProRule" id="PRU01052"/>
    </source>
</evidence>
<accession>A0A803JCH6</accession>
<feature type="domain" description="GB1/RHD3-type G" evidence="10">
    <location>
        <begin position="190"/>
        <end position="432"/>
    </location>
</feature>
<feature type="compositionally biased region" description="Low complexity" evidence="8">
    <location>
        <begin position="64"/>
        <end position="75"/>
    </location>
</feature>
<evidence type="ECO:0000256" key="6">
    <source>
        <dbReference type="PROSITE-ProRule" id="PRU00175"/>
    </source>
</evidence>
<gene>
    <name evidence="11" type="primary">LOC100496673</name>
</gene>
<evidence type="ECO:0000256" key="8">
    <source>
        <dbReference type="SAM" id="MobiDB-lite"/>
    </source>
</evidence>
<reference evidence="11" key="2">
    <citation type="submission" date="2021-03" db="UniProtKB">
        <authorList>
            <consortium name="Ensembl"/>
        </authorList>
    </citation>
    <scope>IDENTIFICATION</scope>
</reference>
<dbReference type="InterPro" id="IPR027417">
    <property type="entry name" value="P-loop_NTPase"/>
</dbReference>
<evidence type="ECO:0000259" key="9">
    <source>
        <dbReference type="PROSITE" id="PS50089"/>
    </source>
</evidence>
<evidence type="ECO:0000256" key="3">
    <source>
        <dbReference type="ARBA" id="ARBA00022771"/>
    </source>
</evidence>
<feature type="region of interest" description="Disordered" evidence="8">
    <location>
        <begin position="1"/>
        <end position="83"/>
    </location>
</feature>
<dbReference type="InterPro" id="IPR015894">
    <property type="entry name" value="Guanylate-bd_N"/>
</dbReference>
<feature type="compositionally biased region" description="Polar residues" evidence="8">
    <location>
        <begin position="53"/>
        <end position="63"/>
    </location>
</feature>
<proteinExistence type="inferred from homology"/>
<evidence type="ECO:0000259" key="10">
    <source>
        <dbReference type="PROSITE" id="PS51715"/>
    </source>
</evidence>
<dbReference type="PROSITE" id="PS50089">
    <property type="entry name" value="ZF_RING_2"/>
    <property type="match status" value="1"/>
</dbReference>
<dbReference type="GO" id="GO:0008270">
    <property type="term" value="F:zinc ion binding"/>
    <property type="evidence" value="ECO:0007669"/>
    <property type="project" value="UniProtKB-KW"/>
</dbReference>
<evidence type="ECO:0000313" key="11">
    <source>
        <dbReference type="Ensembl" id="ENSXETP00000105588"/>
    </source>
</evidence>
<feature type="domain" description="RING-type" evidence="9">
    <location>
        <begin position="101"/>
        <end position="137"/>
    </location>
</feature>
<reference evidence="11" key="1">
    <citation type="journal article" date="2010" name="Science">
        <title>The genome of the Western clawed frog Xenopus tropicalis.</title>
        <authorList>
            <person name="Hellsten U."/>
            <person name="Harland R.M."/>
            <person name="Gilchrist M.J."/>
            <person name="Hendrix D."/>
            <person name="Jurka J."/>
            <person name="Kapitonov V."/>
            <person name="Ovcharenko I."/>
            <person name="Putnam N.H."/>
            <person name="Shu S."/>
            <person name="Taher L."/>
            <person name="Blitz I.L."/>
            <person name="Blumberg B."/>
            <person name="Dichmann D.S."/>
            <person name="Dubchak I."/>
            <person name="Amaya E."/>
            <person name="Detter J.C."/>
            <person name="Fletcher R."/>
            <person name="Gerhard D.S."/>
            <person name="Goodstein D."/>
            <person name="Graves T."/>
            <person name="Grigoriev I.V."/>
            <person name="Grimwood J."/>
            <person name="Kawashima T."/>
            <person name="Lindquist E."/>
            <person name="Lucas S.M."/>
            <person name="Mead P.E."/>
            <person name="Mitros T."/>
            <person name="Ogino H."/>
            <person name="Ohta Y."/>
            <person name="Poliakov A.V."/>
            <person name="Pollet N."/>
            <person name="Robert J."/>
            <person name="Salamov A."/>
            <person name="Sater A.K."/>
            <person name="Schmutz J."/>
            <person name="Terry A."/>
            <person name="Vize P.D."/>
            <person name="Warren W.C."/>
            <person name="Wells D."/>
            <person name="Wills A."/>
            <person name="Wilson R.K."/>
            <person name="Zimmerman L.B."/>
            <person name="Zorn A.M."/>
            <person name="Grainger R."/>
            <person name="Grammer T."/>
            <person name="Khokha M.K."/>
            <person name="Richardson P.M."/>
            <person name="Rokhsar D.S."/>
        </authorList>
    </citation>
    <scope>NUCLEOTIDE SEQUENCE [LARGE SCALE GENOMIC DNA]</scope>
    <source>
        <strain evidence="11">Nigerian</strain>
    </source>
</reference>
<keyword evidence="5" id="KW-0342">GTP-binding</keyword>
<dbReference type="PROSITE" id="PS51715">
    <property type="entry name" value="G_GB1_RHD3"/>
    <property type="match status" value="1"/>
</dbReference>
<sequence>MYRQSLNRAAREQSQSGNTAEHNPPAPLERQQREGQPSMNPVRERFPSRRQQENSQHGRPPNTSMSQHGQQMSGSYRHEDSTPVPCDAEQLHGIHHLLPRCSLCSDVAACGHTFCWTCVSQHSSFPQPFGMICPICRMQGINANLYPEIESPFPLEREWAVPLIFADHAGNIKLNMAAVENYFLRDNMRDIPVYLLSVVGEKRTGKSFLMNYIIRALRNQVKGNIFSLGEENETLTGFEWKPGTLGTTKGVWIWSKPFFLERNGKKMALFVMDSEGLMDIGNDRNTSTKLFLSCVLLSTHLIFNVKGVLDEREVDYLEIYMHQAVQRAEQNKQYLDIVVRDWNDHEACDSKHAASYLKQQVEILRNRDISPAVLKALESDNTKCFLMPHPGKKISKSKTGVVKDMDEDFKESLTMYLKNLVERPKNPTLTGALLANMLMEIISHLQHARGDFASPQAMSDQLTNSEEMQNIIVEFQKFLPTLSSLQLPGTMWECISAKSSELVKKFEVSFSGTNADMRTNMVEELRSKLKEVGEKFYSDYKWKGIKYASSALLLVSGPLGGMMFAGEAAAAATTTGFLPTALSYAQYFGAVIAGRFLGRWL</sequence>
<evidence type="ECO:0000256" key="5">
    <source>
        <dbReference type="ARBA" id="ARBA00023134"/>
    </source>
</evidence>
<evidence type="ECO:0000256" key="2">
    <source>
        <dbReference type="ARBA" id="ARBA00022741"/>
    </source>
</evidence>
<dbReference type="InterPro" id="IPR001841">
    <property type="entry name" value="Znf_RING"/>
</dbReference>
<dbReference type="GO" id="GO:0005525">
    <property type="term" value="F:GTP binding"/>
    <property type="evidence" value="ECO:0007669"/>
    <property type="project" value="UniProtKB-KW"/>
</dbReference>
<dbReference type="InterPro" id="IPR013083">
    <property type="entry name" value="Znf_RING/FYVE/PHD"/>
</dbReference>
<dbReference type="Pfam" id="PF02263">
    <property type="entry name" value="GBP"/>
    <property type="match status" value="1"/>
</dbReference>
<keyword evidence="1" id="KW-0479">Metal-binding</keyword>
<feature type="compositionally biased region" description="Polar residues" evidence="8">
    <location>
        <begin position="1"/>
        <end position="21"/>
    </location>
</feature>
<dbReference type="PROSITE" id="PS00518">
    <property type="entry name" value="ZF_RING_1"/>
    <property type="match status" value="1"/>
</dbReference>
<dbReference type="Gene3D" id="3.30.40.10">
    <property type="entry name" value="Zinc/RING finger domain, C3HC4 (zinc finger)"/>
    <property type="match status" value="1"/>
</dbReference>
<evidence type="ECO:0000256" key="1">
    <source>
        <dbReference type="ARBA" id="ARBA00022723"/>
    </source>
</evidence>
<dbReference type="AlphaFoldDB" id="A0A803JCH6"/>
<dbReference type="InterPro" id="IPR017907">
    <property type="entry name" value="Znf_RING_CS"/>
</dbReference>
<dbReference type="SUPFAM" id="SSF52540">
    <property type="entry name" value="P-loop containing nucleoside triphosphate hydrolases"/>
    <property type="match status" value="1"/>
</dbReference>
<dbReference type="Gene3D" id="3.40.50.300">
    <property type="entry name" value="P-loop containing nucleotide triphosphate hydrolases"/>
    <property type="match status" value="1"/>
</dbReference>
<protein>
    <submittedName>
        <fullName evidence="11">RING finger protein 112</fullName>
    </submittedName>
</protein>
<dbReference type="GeneTree" id="ENSGT00940000160153"/>
<organism evidence="11">
    <name type="scientific">Xenopus tropicalis</name>
    <name type="common">Western clawed frog</name>
    <name type="synonym">Silurana tropicalis</name>
    <dbReference type="NCBI Taxonomy" id="8364"/>
    <lineage>
        <taxon>Eukaryota</taxon>
        <taxon>Metazoa</taxon>
        <taxon>Chordata</taxon>
        <taxon>Craniata</taxon>
        <taxon>Vertebrata</taxon>
        <taxon>Euteleostomi</taxon>
        <taxon>Amphibia</taxon>
        <taxon>Batrachia</taxon>
        <taxon>Anura</taxon>
        <taxon>Pipoidea</taxon>
        <taxon>Pipidae</taxon>
        <taxon>Xenopodinae</taxon>
        <taxon>Xenopus</taxon>
        <taxon>Silurana</taxon>
    </lineage>
</organism>
<dbReference type="Ensembl" id="ENSXETT00000120405">
    <property type="protein sequence ID" value="ENSXETP00000105588"/>
    <property type="gene ID" value="ENSXETG00000041866"/>
</dbReference>
<dbReference type="GO" id="GO:0003924">
    <property type="term" value="F:GTPase activity"/>
    <property type="evidence" value="ECO:0007669"/>
    <property type="project" value="InterPro"/>
</dbReference>